<evidence type="ECO:0000256" key="1">
    <source>
        <dbReference type="SAM" id="MobiDB-lite"/>
    </source>
</evidence>
<keyword evidence="3" id="KW-1185">Reference proteome</keyword>
<sequence>MTEKKTSDSQLRASKKWQEKNKEHMNYIRKRSGAKGYIKIATAEDLDELIQLINERKKVLNEE</sequence>
<reference evidence="3" key="1">
    <citation type="submission" date="2019-02" db="EMBL/GenBank/DDBJ databases">
        <title>Draft genome sequence of Enterococcus sp. Gos25-1.</title>
        <authorList>
            <person name="Tanaka N."/>
            <person name="Shiwa Y."/>
            <person name="Fujita N."/>
        </authorList>
    </citation>
    <scope>NUCLEOTIDE SEQUENCE [LARGE SCALE GENOMIC DNA]</scope>
    <source>
        <strain evidence="3">Gos25-1</strain>
    </source>
</reference>
<protein>
    <submittedName>
        <fullName evidence="2">Uncharacterized protein</fullName>
    </submittedName>
</protein>
<dbReference type="RefSeq" id="WP_146624270.1">
    <property type="nucleotide sequence ID" value="NZ_BJCC01000050.1"/>
</dbReference>
<gene>
    <name evidence="2" type="ORF">NRIC_37920</name>
</gene>
<evidence type="ECO:0000313" key="3">
    <source>
        <dbReference type="Proteomes" id="UP000290567"/>
    </source>
</evidence>
<dbReference type="EMBL" id="BJCC01000050">
    <property type="protein sequence ID" value="GCF95901.1"/>
    <property type="molecule type" value="Genomic_DNA"/>
</dbReference>
<organism evidence="2 3">
    <name type="scientific">Enterococcus florum</name>
    <dbReference type="NCBI Taxonomy" id="2480627"/>
    <lineage>
        <taxon>Bacteria</taxon>
        <taxon>Bacillati</taxon>
        <taxon>Bacillota</taxon>
        <taxon>Bacilli</taxon>
        <taxon>Lactobacillales</taxon>
        <taxon>Enterococcaceae</taxon>
        <taxon>Enterococcus</taxon>
    </lineage>
</organism>
<name>A0A4P5PHK1_9ENTE</name>
<proteinExistence type="predicted"/>
<dbReference type="Proteomes" id="UP000290567">
    <property type="component" value="Unassembled WGS sequence"/>
</dbReference>
<feature type="region of interest" description="Disordered" evidence="1">
    <location>
        <begin position="1"/>
        <end position="22"/>
    </location>
</feature>
<dbReference type="OrthoDB" id="1699217at2"/>
<dbReference type="AlphaFoldDB" id="A0A4P5PHK1"/>
<comment type="caution">
    <text evidence="2">The sequence shown here is derived from an EMBL/GenBank/DDBJ whole genome shotgun (WGS) entry which is preliminary data.</text>
</comment>
<accession>A0A4P5PHK1</accession>
<evidence type="ECO:0000313" key="2">
    <source>
        <dbReference type="EMBL" id="GCF95901.1"/>
    </source>
</evidence>